<sequence>MHPKLYQKSLGGLTLALGLWMTALQAQQPPAPAPQPAPAAQPPAVPKPPAAQVDPKTGAVIVPLGGVVSFKPDTGKDAFSDVVVSREDILQVRVSATDPRELLLTGRTTGQVQLTLVFKERPPIVYDVVVQPDLALLRSLIRRTVPTANVEVTPGLGNTIILSGYVTSPQDAEIILQLAANAAGQVPGQAAGGQPNIINAMQIGGGQQVQIDVVVASVDRNLLRQRGFDFAVSGTTVQISSLVSGLIGVQQQQQQNIPGRIRGVSPNANLQLGITPASFIAGLQALRNEGVAKFIAEPRVVTQSGRPAFFRAGGQQAIVSPQAGLVGPGAQLQPFGTELEVLPIVYGNGMIWLEIQPRISAVNFGLGIIINGQATPGFTEQSVRTAVMLESGQTYAIGGLIQNSIEANNSKIPVLGDLPFIGVGFSRLRHEIREQELIILVTPRLVGPLNCDQVPQRVPGRETREPDDYELFLENILEAPRGQRKVWNGRCYNAPYKCDPTAAIFPCVGDVCTGQGGAMGTGQPSHNGTGKVATPAPAPLPPLTPPSTTGTPLGSSANPNLSQEAGGGTSPQFQGSTSQDPVPTSVSGMPPKMEIPEMRRQ</sequence>
<keyword evidence="6" id="KW-1185">Reference proteome</keyword>
<comment type="caution">
    <text evidence="5">The sequence shown here is derived from an EMBL/GenBank/DDBJ whole genome shotgun (WGS) entry which is preliminary data.</text>
</comment>
<accession>A0A7V8VEE2</accession>
<evidence type="ECO:0000313" key="5">
    <source>
        <dbReference type="EMBL" id="MBA2226520.1"/>
    </source>
</evidence>
<dbReference type="PANTHER" id="PTHR30332">
    <property type="entry name" value="PROBABLE GENERAL SECRETION PATHWAY PROTEIN D"/>
    <property type="match status" value="1"/>
</dbReference>
<dbReference type="InterPro" id="IPR004846">
    <property type="entry name" value="T2SS/T3SS_dom"/>
</dbReference>
<name>A0A7V8VEE2_9BACT</name>
<feature type="region of interest" description="Disordered" evidence="2">
    <location>
        <begin position="522"/>
        <end position="601"/>
    </location>
</feature>
<keyword evidence="3" id="KW-0732">Signal</keyword>
<feature type="compositionally biased region" description="Pro residues" evidence="2">
    <location>
        <begin position="536"/>
        <end position="545"/>
    </location>
</feature>
<evidence type="ECO:0000256" key="2">
    <source>
        <dbReference type="SAM" id="MobiDB-lite"/>
    </source>
</evidence>
<reference evidence="5 6" key="1">
    <citation type="submission" date="2020-07" db="EMBL/GenBank/DDBJ databases">
        <title>Thermogemmata thermophila gen. nov., sp. nov., a novel moderate thermophilic planctomycete from a Kamchatka hot spring.</title>
        <authorList>
            <person name="Elcheninov A.G."/>
            <person name="Podosokorskaya O.A."/>
            <person name="Kovaleva O.L."/>
            <person name="Novikov A."/>
            <person name="Bonch-Osmolovskaya E.A."/>
            <person name="Toshchakov S.V."/>
            <person name="Kublanov I.V."/>
        </authorList>
    </citation>
    <scope>NUCLEOTIDE SEQUENCE [LARGE SCALE GENOMIC DNA]</scope>
    <source>
        <strain evidence="5 6">2918</strain>
    </source>
</reference>
<dbReference type="GO" id="GO:0015627">
    <property type="term" value="C:type II protein secretion system complex"/>
    <property type="evidence" value="ECO:0007669"/>
    <property type="project" value="TreeGrafter"/>
</dbReference>
<feature type="region of interest" description="Disordered" evidence="2">
    <location>
        <begin position="27"/>
        <end position="52"/>
    </location>
</feature>
<dbReference type="Pfam" id="PF00263">
    <property type="entry name" value="Secretin"/>
    <property type="match status" value="1"/>
</dbReference>
<comment type="similarity">
    <text evidence="1">Belongs to the bacterial secretin family.</text>
</comment>
<dbReference type="RefSeq" id="WP_194537954.1">
    <property type="nucleotide sequence ID" value="NZ_JACEFB010000006.1"/>
</dbReference>
<dbReference type="Proteomes" id="UP000542342">
    <property type="component" value="Unassembled WGS sequence"/>
</dbReference>
<dbReference type="PRINTS" id="PR00811">
    <property type="entry name" value="BCTERIALGSPD"/>
</dbReference>
<evidence type="ECO:0000256" key="1">
    <source>
        <dbReference type="RuleBase" id="RU004003"/>
    </source>
</evidence>
<dbReference type="PANTHER" id="PTHR30332:SF17">
    <property type="entry name" value="TYPE IV PILIATION SYSTEM PROTEIN DR_0774-RELATED"/>
    <property type="match status" value="1"/>
</dbReference>
<feature type="signal peptide" evidence="3">
    <location>
        <begin position="1"/>
        <end position="26"/>
    </location>
</feature>
<dbReference type="EMBL" id="JACEFB010000006">
    <property type="protein sequence ID" value="MBA2226520.1"/>
    <property type="molecule type" value="Genomic_DNA"/>
</dbReference>
<feature type="compositionally biased region" description="Low complexity" evidence="2">
    <location>
        <begin position="546"/>
        <end position="557"/>
    </location>
</feature>
<dbReference type="GO" id="GO:0009306">
    <property type="term" value="P:protein secretion"/>
    <property type="evidence" value="ECO:0007669"/>
    <property type="project" value="InterPro"/>
</dbReference>
<dbReference type="AlphaFoldDB" id="A0A7V8VEE2"/>
<evidence type="ECO:0000259" key="4">
    <source>
        <dbReference type="Pfam" id="PF00263"/>
    </source>
</evidence>
<dbReference type="InterPro" id="IPR001775">
    <property type="entry name" value="GspD/PilQ"/>
</dbReference>
<feature type="domain" description="Type II/III secretion system secretin-like" evidence="4">
    <location>
        <begin position="285"/>
        <end position="446"/>
    </location>
</feature>
<feature type="compositionally biased region" description="Pro residues" evidence="2">
    <location>
        <begin position="29"/>
        <end position="49"/>
    </location>
</feature>
<feature type="compositionally biased region" description="Polar residues" evidence="2">
    <location>
        <begin position="570"/>
        <end position="587"/>
    </location>
</feature>
<gene>
    <name evidence="5" type="ORF">H0921_10150</name>
</gene>
<protein>
    <submittedName>
        <fullName evidence="5">Pilus assembly protein N-terminal domain-containing protein</fullName>
    </submittedName>
</protein>
<feature type="chain" id="PRO_5031070830" evidence="3">
    <location>
        <begin position="27"/>
        <end position="601"/>
    </location>
</feature>
<dbReference type="InterPro" id="IPR050810">
    <property type="entry name" value="Bact_Secretion_Sys_Channel"/>
</dbReference>
<evidence type="ECO:0000313" key="6">
    <source>
        <dbReference type="Proteomes" id="UP000542342"/>
    </source>
</evidence>
<proteinExistence type="inferred from homology"/>
<evidence type="ECO:0000256" key="3">
    <source>
        <dbReference type="SAM" id="SignalP"/>
    </source>
</evidence>
<organism evidence="5 6">
    <name type="scientific">Thermogemmata fonticola</name>
    <dbReference type="NCBI Taxonomy" id="2755323"/>
    <lineage>
        <taxon>Bacteria</taxon>
        <taxon>Pseudomonadati</taxon>
        <taxon>Planctomycetota</taxon>
        <taxon>Planctomycetia</taxon>
        <taxon>Gemmatales</taxon>
        <taxon>Gemmataceae</taxon>
        <taxon>Thermogemmata</taxon>
    </lineage>
</organism>